<dbReference type="AlphaFoldDB" id="A0A835AGC9"/>
<dbReference type="InterPro" id="IPR015403">
    <property type="entry name" value="Mon2/Sec7/BIG1-like_HDS"/>
</dbReference>
<dbReference type="PROSITE" id="PS50190">
    <property type="entry name" value="SEC7"/>
    <property type="match status" value="1"/>
</dbReference>
<dbReference type="GO" id="GO:0016020">
    <property type="term" value="C:membrane"/>
    <property type="evidence" value="ECO:0007669"/>
    <property type="project" value="UniProtKB-SubCell"/>
</dbReference>
<dbReference type="GO" id="GO:0032012">
    <property type="term" value="P:regulation of ARF protein signal transduction"/>
    <property type="evidence" value="ECO:0007669"/>
    <property type="project" value="InterPro"/>
</dbReference>
<dbReference type="FunFam" id="1.10.1000.11:FF:000005">
    <property type="entry name" value="Brefeldin A-inhibited guanine nucleotide-exchange 1"/>
    <property type="match status" value="1"/>
</dbReference>
<dbReference type="GO" id="GO:0005085">
    <property type="term" value="F:guanyl-nucleotide exchange factor activity"/>
    <property type="evidence" value="ECO:0007669"/>
    <property type="project" value="UniProtKB-KW"/>
</dbReference>
<evidence type="ECO:0000259" key="8">
    <source>
        <dbReference type="PROSITE" id="PS50190"/>
    </source>
</evidence>
<dbReference type="SMART" id="SM00222">
    <property type="entry name" value="Sec7"/>
    <property type="match status" value="1"/>
</dbReference>
<dbReference type="SUPFAM" id="SSF48371">
    <property type="entry name" value="ARM repeat"/>
    <property type="match status" value="1"/>
</dbReference>
<dbReference type="CDD" id="cd00171">
    <property type="entry name" value="Sec7"/>
    <property type="match status" value="1"/>
</dbReference>
<name>A0A835AGC9_9POAL</name>
<dbReference type="SUPFAM" id="SSF48425">
    <property type="entry name" value="Sec7 domain"/>
    <property type="match status" value="1"/>
</dbReference>
<evidence type="ECO:0000256" key="4">
    <source>
        <dbReference type="ARBA" id="ARBA00022448"/>
    </source>
</evidence>
<comment type="subcellular location">
    <subcellularLocation>
        <location evidence="2">Cytoplasm</location>
        <location evidence="2">Cytosol</location>
    </subcellularLocation>
    <subcellularLocation>
        <location evidence="1">Membrane</location>
        <topology evidence="1">Peripheral membrane protein</topology>
        <orientation evidence="1">Cytoplasmic side</orientation>
    </subcellularLocation>
</comment>
<evidence type="ECO:0000313" key="10">
    <source>
        <dbReference type="Proteomes" id="UP000636709"/>
    </source>
</evidence>
<keyword evidence="6" id="KW-0344">Guanine-nucleotide releasing factor</keyword>
<evidence type="ECO:0000256" key="7">
    <source>
        <dbReference type="ARBA" id="ARBA00023136"/>
    </source>
</evidence>
<dbReference type="EMBL" id="JACEFO010002479">
    <property type="protein sequence ID" value="KAF8658443.1"/>
    <property type="molecule type" value="Genomic_DNA"/>
</dbReference>
<keyword evidence="7" id="KW-0472">Membrane</keyword>
<organism evidence="9 10">
    <name type="scientific">Digitaria exilis</name>
    <dbReference type="NCBI Taxonomy" id="1010633"/>
    <lineage>
        <taxon>Eukaryota</taxon>
        <taxon>Viridiplantae</taxon>
        <taxon>Streptophyta</taxon>
        <taxon>Embryophyta</taxon>
        <taxon>Tracheophyta</taxon>
        <taxon>Spermatophyta</taxon>
        <taxon>Magnoliopsida</taxon>
        <taxon>Liliopsida</taxon>
        <taxon>Poales</taxon>
        <taxon>Poaceae</taxon>
        <taxon>PACMAD clade</taxon>
        <taxon>Panicoideae</taxon>
        <taxon>Panicodae</taxon>
        <taxon>Paniceae</taxon>
        <taxon>Anthephorinae</taxon>
        <taxon>Digitaria</taxon>
    </lineage>
</organism>
<dbReference type="Gene3D" id="1.10.1000.11">
    <property type="entry name" value="Arf Nucleotide-binding Site Opener,domain 2"/>
    <property type="match status" value="1"/>
</dbReference>
<gene>
    <name evidence="9" type="ORF">HU200_058894</name>
</gene>
<keyword evidence="5" id="KW-0963">Cytoplasm</keyword>
<dbReference type="FunFam" id="1.10.220.20:FF:000002">
    <property type="entry name" value="Brefeldin A-inhibited guanine nucleotide-exchange protein 1"/>
    <property type="match status" value="1"/>
</dbReference>
<dbReference type="Proteomes" id="UP000636709">
    <property type="component" value="Unassembled WGS sequence"/>
</dbReference>
<dbReference type="InterPro" id="IPR035999">
    <property type="entry name" value="Sec7_dom_sf"/>
</dbReference>
<dbReference type="PANTHER" id="PTHR10663:SF398">
    <property type="entry name" value="BREFELDIN A-INHIBITED GUANINE NUCLEOTIDE-EXCHANGE PROTEIN 1"/>
    <property type="match status" value="1"/>
</dbReference>
<comment type="subunit">
    <text evidence="3">Homodimer.</text>
</comment>
<dbReference type="InterPro" id="IPR016024">
    <property type="entry name" value="ARM-type_fold"/>
</dbReference>
<sequence length="798" mass="89604">MKSMSAWMDQQLRIGEFSPSSTENLRSMDNLNIHNGEEGSGADYELQFDTSNSDITDSSSLEQRRAYKMELQKGIALFNKKPSKGIDFLIRSKKIGQSPEDVASFLRNTAGLNATIIGDYLGERDDFPLKVMHAYVDTLNFEGMDFGQAIRFLLQGFRLPGEAQKIDRIMEKFAQCYCKCNPNSFSSADTAYVLAYSVILLNTDAHNPMVKNKMSKEDFMRNNRGIDDGKDLPEDYLSALYDQIVNNEIKMSADSSVAQTKQSNSVSRLLGLDNIINFVNWRPSEDKAVGANDLLIKHIQEKFKAKRGKLESTFYVVADASILRFMMESCWAPMMAAFSVLLDQCDDKAATSQCLKGLRFSVHITSVMCMQTQRDAFLTSIAKFTSLHSAADMKQKNVDAMKAIISIAIEDGNYLQEAWEHVLTCLSRFEHLHLLGEGVPTDASFLTVPLIESEDKTQKSTSVISSKKTNALQNPAVMAAVRGGTYDSTVAKTSVSALVTPEQINNFLSNINLLDQIGIVELNHIFAHSQRLNSDAIVAFVKALCKVSMTELQSPMDPRIFCLTKIVEIAHYNMNRIRLVWSRIWKVLSDFFVSVGLLENLSVSIFVMDSLRQLSMKFLEREELANYNFQNEFLRPFVVVMQRSNAPEVRELIVRCVSQMVLSRVHNIKSGWKGVFMVFTSAASDDTRSIVLLAFETMEKIIRDYFHHITETETTTFTDCVTCLIAFTSSQFNSDANLNAIAFLRFCAVKLAEEGFVYQDRGAEQPRNSDMLGGNATVQRDGYVSLWEPLLGGTAFLP</sequence>
<dbReference type="InterPro" id="IPR023394">
    <property type="entry name" value="Sec7_C_sf"/>
</dbReference>
<reference evidence="9" key="1">
    <citation type="submission" date="2020-07" db="EMBL/GenBank/DDBJ databases">
        <title>Genome sequence and genetic diversity analysis of an under-domesticated orphan crop, white fonio (Digitaria exilis).</title>
        <authorList>
            <person name="Bennetzen J.L."/>
            <person name="Chen S."/>
            <person name="Ma X."/>
            <person name="Wang X."/>
            <person name="Yssel A.E.J."/>
            <person name="Chaluvadi S.R."/>
            <person name="Johnson M."/>
            <person name="Gangashetty P."/>
            <person name="Hamidou F."/>
            <person name="Sanogo M.D."/>
            <person name="Zwaenepoel A."/>
            <person name="Wallace J."/>
            <person name="Van De Peer Y."/>
            <person name="Van Deynze A."/>
        </authorList>
    </citation>
    <scope>NUCLEOTIDE SEQUENCE</scope>
    <source>
        <tissue evidence="9">Leaves</tissue>
    </source>
</reference>
<protein>
    <recommendedName>
        <fullName evidence="8">SEC7 domain-containing protein</fullName>
    </recommendedName>
</protein>
<evidence type="ECO:0000256" key="5">
    <source>
        <dbReference type="ARBA" id="ARBA00022490"/>
    </source>
</evidence>
<evidence type="ECO:0000313" key="9">
    <source>
        <dbReference type="EMBL" id="KAF8658443.1"/>
    </source>
</evidence>
<comment type="caution">
    <text evidence="9">The sequence shown here is derived from an EMBL/GenBank/DDBJ whole genome shotgun (WGS) entry which is preliminary data.</text>
</comment>
<evidence type="ECO:0000256" key="6">
    <source>
        <dbReference type="ARBA" id="ARBA00022658"/>
    </source>
</evidence>
<dbReference type="Pfam" id="PF09324">
    <property type="entry name" value="Sec7-like_HDS"/>
    <property type="match status" value="1"/>
</dbReference>
<dbReference type="GO" id="GO:0005802">
    <property type="term" value="C:trans-Golgi network"/>
    <property type="evidence" value="ECO:0007669"/>
    <property type="project" value="TreeGrafter"/>
</dbReference>
<evidence type="ECO:0000256" key="1">
    <source>
        <dbReference type="ARBA" id="ARBA00004287"/>
    </source>
</evidence>
<proteinExistence type="predicted"/>
<accession>A0A835AGC9</accession>
<dbReference type="InterPro" id="IPR000904">
    <property type="entry name" value="Sec7_dom"/>
</dbReference>
<dbReference type="GO" id="GO:0005829">
    <property type="term" value="C:cytosol"/>
    <property type="evidence" value="ECO:0007669"/>
    <property type="project" value="UniProtKB-SubCell"/>
</dbReference>
<dbReference type="OrthoDB" id="430364at2759"/>
<keyword evidence="10" id="KW-1185">Reference proteome</keyword>
<dbReference type="Gene3D" id="1.10.220.20">
    <property type="match status" value="1"/>
</dbReference>
<evidence type="ECO:0000256" key="2">
    <source>
        <dbReference type="ARBA" id="ARBA00004514"/>
    </source>
</evidence>
<dbReference type="Pfam" id="PF01369">
    <property type="entry name" value="Sec7"/>
    <property type="match status" value="1"/>
</dbReference>
<evidence type="ECO:0000256" key="3">
    <source>
        <dbReference type="ARBA" id="ARBA00011738"/>
    </source>
</evidence>
<feature type="domain" description="SEC7" evidence="8">
    <location>
        <begin position="60"/>
        <end position="247"/>
    </location>
</feature>
<keyword evidence="4" id="KW-0813">Transport</keyword>
<dbReference type="PANTHER" id="PTHR10663">
    <property type="entry name" value="GUANYL-NUCLEOTIDE EXCHANGE FACTOR"/>
    <property type="match status" value="1"/>
</dbReference>